<comment type="cofactor">
    <cofactor evidence="2">
        <name>Cu cation</name>
        <dbReference type="ChEBI" id="CHEBI:23378"/>
    </cofactor>
</comment>
<keyword evidence="19" id="KW-1185">Reference proteome</keyword>
<dbReference type="InterPro" id="IPR001117">
    <property type="entry name" value="Cu-oxidase_2nd"/>
</dbReference>
<dbReference type="InterPro" id="IPR002355">
    <property type="entry name" value="Cu_oxidase_Cu_BS"/>
</dbReference>
<evidence type="ECO:0000256" key="4">
    <source>
        <dbReference type="ARBA" id="ARBA00004613"/>
    </source>
</evidence>
<dbReference type="PROSITE" id="PS00079">
    <property type="entry name" value="MULTICOPPER_OXIDASE1"/>
    <property type="match status" value="1"/>
</dbReference>
<dbReference type="GO" id="GO:0046274">
    <property type="term" value="P:lignin catabolic process"/>
    <property type="evidence" value="ECO:0007669"/>
    <property type="project" value="UniProtKB-KW"/>
</dbReference>
<dbReference type="FunFam" id="2.60.40.420:FF:000021">
    <property type="entry name" value="Extracellular dihydrogeodin oxidase/laccase"/>
    <property type="match status" value="1"/>
</dbReference>
<dbReference type="PROSITE" id="PS00080">
    <property type="entry name" value="MULTICOPPER_OXIDASE2"/>
    <property type="match status" value="1"/>
</dbReference>
<protein>
    <recommendedName>
        <fullName evidence="6">laccase</fullName>
        <ecNumber evidence="6">1.10.3.2</ecNumber>
    </recommendedName>
</protein>
<comment type="catalytic activity">
    <reaction evidence="1">
        <text>4 hydroquinone + O2 = 4 benzosemiquinone + 2 H2O</text>
        <dbReference type="Rhea" id="RHEA:11276"/>
        <dbReference type="ChEBI" id="CHEBI:15377"/>
        <dbReference type="ChEBI" id="CHEBI:15379"/>
        <dbReference type="ChEBI" id="CHEBI:17594"/>
        <dbReference type="ChEBI" id="CHEBI:17977"/>
        <dbReference type="EC" id="1.10.3.2"/>
    </reaction>
</comment>
<evidence type="ECO:0000259" key="17">
    <source>
        <dbReference type="Pfam" id="PF07732"/>
    </source>
</evidence>
<dbReference type="Pfam" id="PF07732">
    <property type="entry name" value="Cu-oxidase_3"/>
    <property type="match status" value="1"/>
</dbReference>
<dbReference type="EC" id="1.10.3.2" evidence="6"/>
<evidence type="ECO:0000256" key="8">
    <source>
        <dbReference type="ARBA" id="ARBA00022723"/>
    </source>
</evidence>
<evidence type="ECO:0000313" key="19">
    <source>
        <dbReference type="Proteomes" id="UP000054321"/>
    </source>
</evidence>
<evidence type="ECO:0000256" key="12">
    <source>
        <dbReference type="ARBA" id="ARBA00023180"/>
    </source>
</evidence>
<dbReference type="EMBL" id="KN832894">
    <property type="protein sequence ID" value="KIM93616.1"/>
    <property type="molecule type" value="Genomic_DNA"/>
</dbReference>
<keyword evidence="12" id="KW-0325">Glycoprotein</keyword>
<keyword evidence="14" id="KW-0732">Signal</keyword>
<dbReference type="InterPro" id="IPR033138">
    <property type="entry name" value="Cu_oxidase_CS"/>
</dbReference>
<dbReference type="PANTHER" id="PTHR11709:SF502">
    <property type="entry name" value="MULTICOPPER OXIDASE"/>
    <property type="match status" value="1"/>
</dbReference>
<evidence type="ECO:0000256" key="14">
    <source>
        <dbReference type="SAM" id="SignalP"/>
    </source>
</evidence>
<dbReference type="Pfam" id="PF00394">
    <property type="entry name" value="Cu-oxidase"/>
    <property type="match status" value="1"/>
</dbReference>
<reference evidence="18 19" key="1">
    <citation type="submission" date="2014-04" db="EMBL/GenBank/DDBJ databases">
        <authorList>
            <consortium name="DOE Joint Genome Institute"/>
            <person name="Kuo A."/>
            <person name="Martino E."/>
            <person name="Perotto S."/>
            <person name="Kohler A."/>
            <person name="Nagy L.G."/>
            <person name="Floudas D."/>
            <person name="Copeland A."/>
            <person name="Barry K.W."/>
            <person name="Cichocki N."/>
            <person name="Veneault-Fourrey C."/>
            <person name="LaButti K."/>
            <person name="Lindquist E.A."/>
            <person name="Lipzen A."/>
            <person name="Lundell T."/>
            <person name="Morin E."/>
            <person name="Murat C."/>
            <person name="Sun H."/>
            <person name="Tunlid A."/>
            <person name="Henrissat B."/>
            <person name="Grigoriev I.V."/>
            <person name="Hibbett D.S."/>
            <person name="Martin F."/>
            <person name="Nordberg H.P."/>
            <person name="Cantor M.N."/>
            <person name="Hua S.X."/>
        </authorList>
    </citation>
    <scope>NUCLEOTIDE SEQUENCE [LARGE SCALE GENOMIC DNA]</scope>
    <source>
        <strain evidence="18 19">Zn</strain>
    </source>
</reference>
<dbReference type="Proteomes" id="UP000054321">
    <property type="component" value="Unassembled WGS sequence"/>
</dbReference>
<dbReference type="STRING" id="913774.A0A0C3GTB9"/>
<dbReference type="GO" id="GO:0005576">
    <property type="term" value="C:extracellular region"/>
    <property type="evidence" value="ECO:0007669"/>
    <property type="project" value="UniProtKB-SubCell"/>
</dbReference>
<feature type="signal peptide" evidence="14">
    <location>
        <begin position="1"/>
        <end position="21"/>
    </location>
</feature>
<feature type="domain" description="Plastocyanin-like" evidence="16">
    <location>
        <begin position="415"/>
        <end position="527"/>
    </location>
</feature>
<keyword evidence="13" id="KW-0439">Lignin degradation</keyword>
<dbReference type="InterPro" id="IPR045087">
    <property type="entry name" value="Cu-oxidase_fam"/>
</dbReference>
<gene>
    <name evidence="18" type="ORF">OIDMADRAFT_137582</name>
</gene>
<dbReference type="Gene3D" id="2.60.40.420">
    <property type="entry name" value="Cupredoxins - blue copper proteins"/>
    <property type="match status" value="3"/>
</dbReference>
<evidence type="ECO:0000256" key="2">
    <source>
        <dbReference type="ARBA" id="ARBA00001935"/>
    </source>
</evidence>
<dbReference type="InterPro" id="IPR011707">
    <property type="entry name" value="Cu-oxidase-like_N"/>
</dbReference>
<keyword evidence="8" id="KW-0479">Metal-binding</keyword>
<evidence type="ECO:0000256" key="5">
    <source>
        <dbReference type="ARBA" id="ARBA00010609"/>
    </source>
</evidence>
<feature type="domain" description="Plastocyanin-like" evidence="15">
    <location>
        <begin position="195"/>
        <end position="335"/>
    </location>
</feature>
<evidence type="ECO:0000259" key="16">
    <source>
        <dbReference type="Pfam" id="PF07731"/>
    </source>
</evidence>
<dbReference type="HOGENOM" id="CLU_006504_3_2_1"/>
<feature type="domain" description="Plastocyanin-like" evidence="17">
    <location>
        <begin position="72"/>
        <end position="184"/>
    </location>
</feature>
<reference evidence="19" key="2">
    <citation type="submission" date="2015-01" db="EMBL/GenBank/DDBJ databases">
        <title>Evolutionary Origins and Diversification of the Mycorrhizal Mutualists.</title>
        <authorList>
            <consortium name="DOE Joint Genome Institute"/>
            <consortium name="Mycorrhizal Genomics Consortium"/>
            <person name="Kohler A."/>
            <person name="Kuo A."/>
            <person name="Nagy L.G."/>
            <person name="Floudas D."/>
            <person name="Copeland A."/>
            <person name="Barry K.W."/>
            <person name="Cichocki N."/>
            <person name="Veneault-Fourrey C."/>
            <person name="LaButti K."/>
            <person name="Lindquist E.A."/>
            <person name="Lipzen A."/>
            <person name="Lundell T."/>
            <person name="Morin E."/>
            <person name="Murat C."/>
            <person name="Riley R."/>
            <person name="Ohm R."/>
            <person name="Sun H."/>
            <person name="Tunlid A."/>
            <person name="Henrissat B."/>
            <person name="Grigoriev I.V."/>
            <person name="Hibbett D.S."/>
            <person name="Martin F."/>
        </authorList>
    </citation>
    <scope>NUCLEOTIDE SEQUENCE [LARGE SCALE GENOMIC DNA]</scope>
    <source>
        <strain evidence="19">Zn</strain>
    </source>
</reference>
<proteinExistence type="inferred from homology"/>
<dbReference type="InParanoid" id="A0A0C3GTB9"/>
<sequence>MAFRIGLLSLLGFHLSSSTLAHPQQSVTTRSACENTPQSRSCWATSFDIDTNYYEEWPDTGRIVEYSLNIAETVLSPDGVPRPMITANGVFPGPTLEADWGDTLVVHVTNSLPNNGTAIHFHGVRQLNNNQNDGVPSVTQCPIAPGKTMTYTWKATQYGSSWYHSHWGLQAWDGVAGGIVIHGPATSNYDEDLGILVITDWSHETAVQLYPGVLEIAFSIQDNGLINGTNTWQDKGQRWEVVFQPGKKYLMRIVNVSVDHHFKFSIDGHTLTVIAADFVPIKPFTTTILNVGIAQRYDVIVNADALPGNYWLRAFPALLCDVNKNPSNIKGIIRYDMGSSMNPTTLPWPSLDINCDDETQLRAMEPCVALSPGLADEEGNIDVETFLEDQKYWKWQMNSTSFRGDWGNPTILQVHEGILNFTQENDVIKLERPNEWAYFVIETDFIFAHPIHLHGHDFYLLAQGTGKFDASTPLNITNPLRRDTAMLPLSGYMVMAFKADNPGAWLMHCHIGWHVESGLALQFLELPNAINATLDADQLTSTCIQWNDWQKDYNLIQDINDSGV</sequence>
<dbReference type="PANTHER" id="PTHR11709">
    <property type="entry name" value="MULTI-COPPER OXIDASE"/>
    <property type="match status" value="1"/>
</dbReference>
<evidence type="ECO:0000256" key="10">
    <source>
        <dbReference type="ARBA" id="ARBA00023002"/>
    </source>
</evidence>
<evidence type="ECO:0000256" key="1">
    <source>
        <dbReference type="ARBA" id="ARBA00000349"/>
    </source>
</evidence>
<organism evidence="18 19">
    <name type="scientific">Oidiodendron maius (strain Zn)</name>
    <dbReference type="NCBI Taxonomy" id="913774"/>
    <lineage>
        <taxon>Eukaryota</taxon>
        <taxon>Fungi</taxon>
        <taxon>Dikarya</taxon>
        <taxon>Ascomycota</taxon>
        <taxon>Pezizomycotina</taxon>
        <taxon>Leotiomycetes</taxon>
        <taxon>Leotiomycetes incertae sedis</taxon>
        <taxon>Myxotrichaceae</taxon>
        <taxon>Oidiodendron</taxon>
    </lineage>
</organism>
<evidence type="ECO:0000313" key="18">
    <source>
        <dbReference type="EMBL" id="KIM93616.1"/>
    </source>
</evidence>
<keyword evidence="9" id="KW-0677">Repeat</keyword>
<evidence type="ECO:0000259" key="15">
    <source>
        <dbReference type="Pfam" id="PF00394"/>
    </source>
</evidence>
<comment type="function">
    <text evidence="3">Lignin degradation and detoxification of lignin-derived products.</text>
</comment>
<dbReference type="Pfam" id="PF07731">
    <property type="entry name" value="Cu-oxidase_2"/>
    <property type="match status" value="1"/>
</dbReference>
<evidence type="ECO:0000256" key="3">
    <source>
        <dbReference type="ARBA" id="ARBA00002075"/>
    </source>
</evidence>
<keyword evidence="11" id="KW-0186">Copper</keyword>
<dbReference type="OrthoDB" id="2121828at2759"/>
<evidence type="ECO:0000256" key="9">
    <source>
        <dbReference type="ARBA" id="ARBA00022737"/>
    </source>
</evidence>
<accession>A0A0C3GTB9</accession>
<dbReference type="GO" id="GO:0005507">
    <property type="term" value="F:copper ion binding"/>
    <property type="evidence" value="ECO:0007669"/>
    <property type="project" value="InterPro"/>
</dbReference>
<name>A0A0C3GTB9_OIDMZ</name>
<evidence type="ECO:0000256" key="7">
    <source>
        <dbReference type="ARBA" id="ARBA00022525"/>
    </source>
</evidence>
<dbReference type="AlphaFoldDB" id="A0A0C3GTB9"/>
<dbReference type="CDD" id="cd13880">
    <property type="entry name" value="CuRO_2_MaLCC_like"/>
    <property type="match status" value="1"/>
</dbReference>
<comment type="subcellular location">
    <subcellularLocation>
        <location evidence="4">Secreted</location>
    </subcellularLocation>
</comment>
<keyword evidence="10" id="KW-0560">Oxidoreductase</keyword>
<dbReference type="CDD" id="cd13854">
    <property type="entry name" value="CuRO_1_MaLCC_like"/>
    <property type="match status" value="1"/>
</dbReference>
<evidence type="ECO:0000256" key="13">
    <source>
        <dbReference type="ARBA" id="ARBA00023185"/>
    </source>
</evidence>
<dbReference type="GO" id="GO:0052716">
    <property type="term" value="F:hydroquinone:oxygen oxidoreductase activity"/>
    <property type="evidence" value="ECO:0007669"/>
    <property type="project" value="UniProtKB-EC"/>
</dbReference>
<dbReference type="FunFam" id="2.60.40.420:FF:000038">
    <property type="entry name" value="Extracellular dihydrogeodin oxidase/laccase"/>
    <property type="match status" value="1"/>
</dbReference>
<feature type="chain" id="PRO_5002164708" description="laccase" evidence="14">
    <location>
        <begin position="22"/>
        <end position="564"/>
    </location>
</feature>
<dbReference type="CDD" id="cd13901">
    <property type="entry name" value="CuRO_3_MaLCC_like"/>
    <property type="match status" value="1"/>
</dbReference>
<dbReference type="InterPro" id="IPR011706">
    <property type="entry name" value="Cu-oxidase_C"/>
</dbReference>
<evidence type="ECO:0000256" key="11">
    <source>
        <dbReference type="ARBA" id="ARBA00023008"/>
    </source>
</evidence>
<evidence type="ECO:0000256" key="6">
    <source>
        <dbReference type="ARBA" id="ARBA00012297"/>
    </source>
</evidence>
<dbReference type="SUPFAM" id="SSF49503">
    <property type="entry name" value="Cupredoxins"/>
    <property type="match status" value="3"/>
</dbReference>
<dbReference type="InterPro" id="IPR008972">
    <property type="entry name" value="Cupredoxin"/>
</dbReference>
<keyword evidence="7" id="KW-0964">Secreted</keyword>
<comment type="similarity">
    <text evidence="5">Belongs to the multicopper oxidase family.</text>
</comment>